<feature type="compositionally biased region" description="Low complexity" evidence="2">
    <location>
        <begin position="817"/>
        <end position="833"/>
    </location>
</feature>
<dbReference type="SMART" id="SM01041">
    <property type="entry name" value="BRO1"/>
    <property type="match status" value="1"/>
</dbReference>
<feature type="compositionally biased region" description="Pro residues" evidence="2">
    <location>
        <begin position="734"/>
        <end position="745"/>
    </location>
</feature>
<dbReference type="InterPro" id="IPR004328">
    <property type="entry name" value="BRO1_dom"/>
</dbReference>
<dbReference type="PANTHER" id="PTHR23030">
    <property type="entry name" value="PCD6 INTERACTING PROTEIN-RELATED"/>
    <property type="match status" value="1"/>
</dbReference>
<protein>
    <recommendedName>
        <fullName evidence="3">BRO1 domain-containing protein</fullName>
    </recommendedName>
</protein>
<reference evidence="4" key="1">
    <citation type="submission" date="2015-09" db="EMBL/GenBank/DDBJ databases">
        <title>Scylla olivacea transcriptome.</title>
        <authorList>
            <person name="Ikhwanuddin M."/>
        </authorList>
    </citation>
    <scope>NUCLEOTIDE SEQUENCE</scope>
</reference>
<dbReference type="PROSITE" id="PS51180">
    <property type="entry name" value="BRO1"/>
    <property type="match status" value="1"/>
</dbReference>
<evidence type="ECO:0000256" key="1">
    <source>
        <dbReference type="SAM" id="Coils"/>
    </source>
</evidence>
<dbReference type="EMBL" id="GDRN01070718">
    <property type="protein sequence ID" value="JAI63819.1"/>
    <property type="molecule type" value="Transcribed_RNA"/>
</dbReference>
<dbReference type="Pfam" id="PF03097">
    <property type="entry name" value="BRO1"/>
    <property type="match status" value="1"/>
</dbReference>
<keyword evidence="1" id="KW-0175">Coiled coil</keyword>
<feature type="compositionally biased region" description="Low complexity" evidence="2">
    <location>
        <begin position="774"/>
        <end position="789"/>
    </location>
</feature>
<dbReference type="CDD" id="cd09235">
    <property type="entry name" value="V_Alix"/>
    <property type="match status" value="1"/>
</dbReference>
<feature type="region of interest" description="Disordered" evidence="2">
    <location>
        <begin position="715"/>
        <end position="861"/>
    </location>
</feature>
<dbReference type="Pfam" id="PF13949">
    <property type="entry name" value="ALIX_LYPXL_bnd"/>
    <property type="match status" value="1"/>
</dbReference>
<sequence>MTTGSDTFGVPLKKASDIDVLKPLKNLITSRYQTADQESYVSAINDLARLRNSAVCRTLDNHESSLETLYRYYDQIVALESKIPPSEIQIPFKWKDAFDKGSIFGGRISLTVASLSYEKVCVLYNIAALQTQVAAAQNPTSDDALKLSAKLFQSAAGIFNHLKGIVHSAVQQEPTPDLQPETLTALSSLCVAQAQEVIAVKAINDRMKDLVVAKLCSQCEDLFGEALKHLQRETLKGLWDRDWIPHVAGRQAGYHALAEYHQSRVCNSKKIVGEEIARLKHAVELFKTAQTRAGDPSLFEENVGRAQRALDEAVKDNNFIYHEAVPDFKSLASIDKAVVAKATPVPEKFSANFTDLFETLVPVSVQQALAAYDTRKQEIVSMEIGKLRESTQLLNSILASLNLPAAIEDVGGEKVPQSLREKSASVAQAGGVQALDKMIKELPELLTRNRELLEECERQLTEEKESDNQLRAQFKERWTRTPSDKLTGTFQTNAQKYRNVIDTAVSADTTIREKYDKHKEGMDLLSAGPENLAASLPSAGASDNGSNPAIQRLKQLMEDVETLKAERDAIECELKSANADMKDEFLNALSQDGTINEVAISTESLGRLFGPLQKQVKESLDRQEGLVKNIQEAHADFCKAATGVGGEREAMLMKLAAAYDTFNELRSNLTEGTKFYNDLTQLLVNFQGKINDFCFARRTEKEELMRDLTQGLANMKVGTTPSTPAHHQDAAAKSPPPRPPPPTVPNPYQGAPQPAAPQPGAPPAQQPGAPPVQAPQAPQAPQMYGAPQPGGLPYPVNPTGMPAPQGYVYQSYPVYTPMPQGYYPYFQPQQQHPPAQPGYPPYPQQPYPSYPYPPQPHPPQQ</sequence>
<dbReference type="GO" id="GO:0005768">
    <property type="term" value="C:endosome"/>
    <property type="evidence" value="ECO:0007669"/>
    <property type="project" value="TreeGrafter"/>
</dbReference>
<evidence type="ECO:0000256" key="2">
    <source>
        <dbReference type="SAM" id="MobiDB-lite"/>
    </source>
</evidence>
<dbReference type="InterPro" id="IPR038499">
    <property type="entry name" value="BRO1_sf"/>
</dbReference>
<feature type="domain" description="BRO1" evidence="3">
    <location>
        <begin position="6"/>
        <end position="394"/>
    </location>
</feature>
<dbReference type="CDD" id="cd09240">
    <property type="entry name" value="BRO1_Alix"/>
    <property type="match status" value="1"/>
</dbReference>
<dbReference type="InterPro" id="IPR025304">
    <property type="entry name" value="ALIX_V_dom"/>
</dbReference>
<proteinExistence type="predicted"/>
<feature type="coiled-coil region" evidence="1">
    <location>
        <begin position="553"/>
        <end position="580"/>
    </location>
</feature>
<feature type="compositionally biased region" description="Pro residues" evidence="2">
    <location>
        <begin position="754"/>
        <end position="773"/>
    </location>
</feature>
<dbReference type="Gene3D" id="1.20.140.50">
    <property type="entry name" value="alix/aip1 like domains"/>
    <property type="match status" value="1"/>
</dbReference>
<evidence type="ECO:0000259" key="3">
    <source>
        <dbReference type="PROSITE" id="PS51180"/>
    </source>
</evidence>
<dbReference type="Gene3D" id="1.25.40.280">
    <property type="entry name" value="alix/aip1 like domains"/>
    <property type="match status" value="1"/>
</dbReference>
<dbReference type="Gene3D" id="1.20.120.560">
    <property type="entry name" value="alix/aip1 in complex with the ypdl late domain"/>
    <property type="match status" value="1"/>
</dbReference>
<accession>A0A0P4W5P3</accession>
<dbReference type="PANTHER" id="PTHR23030:SF39">
    <property type="entry name" value="PROGRAMMED CELL DEATH 6-INTERACTING PROTEIN"/>
    <property type="match status" value="1"/>
</dbReference>
<feature type="compositionally biased region" description="Pro residues" evidence="2">
    <location>
        <begin position="834"/>
        <end position="861"/>
    </location>
</feature>
<dbReference type="AlphaFoldDB" id="A0A0P4W5P3"/>
<name>A0A0P4W5P3_SCYOL</name>
<feature type="coiled-coil region" evidence="1">
    <location>
        <begin position="435"/>
        <end position="473"/>
    </location>
</feature>
<dbReference type="GO" id="GO:0000281">
    <property type="term" value="P:mitotic cytokinesis"/>
    <property type="evidence" value="ECO:0007669"/>
    <property type="project" value="TreeGrafter"/>
</dbReference>
<organism evidence="4">
    <name type="scientific">Scylla olivacea</name>
    <name type="common">Orange mud crab</name>
    <name type="synonym">Cancer olivacea</name>
    <dbReference type="NCBI Taxonomy" id="85551"/>
    <lineage>
        <taxon>Eukaryota</taxon>
        <taxon>Metazoa</taxon>
        <taxon>Ecdysozoa</taxon>
        <taxon>Arthropoda</taxon>
        <taxon>Crustacea</taxon>
        <taxon>Multicrustacea</taxon>
        <taxon>Malacostraca</taxon>
        <taxon>Eumalacostraca</taxon>
        <taxon>Eucarida</taxon>
        <taxon>Decapoda</taxon>
        <taxon>Pleocyemata</taxon>
        <taxon>Brachyura</taxon>
        <taxon>Eubrachyura</taxon>
        <taxon>Portunoidea</taxon>
        <taxon>Portunidae</taxon>
        <taxon>Portuninae</taxon>
        <taxon>Scylla</taxon>
    </lineage>
</organism>
<dbReference type="FunFam" id="1.25.40.280:FF:000001">
    <property type="entry name" value="programmed cell death 6-interacting protein-like isoform X1"/>
    <property type="match status" value="1"/>
</dbReference>
<evidence type="ECO:0000313" key="4">
    <source>
        <dbReference type="EMBL" id="JAI63819.1"/>
    </source>
</evidence>